<sequence length="255" mass="28238">MRFCAHIISSLGAVILLSRLILVSVGTVACFIVNYLIFEGITGMEAKRSSFELFDGKGDSQAGASPKETDHGDAPGANPTVIVRNRIVWADWMVVALLECKKVEYDEAENTVVWEAIVNSDTKWRRIQSLMRENSVSADITQLRNKWESTIASYKKSLEDPNVGVNPNVIVDPHEQPLPNSEAESQRLVENGADASTICHNSGVKRKNASGKAATLLSNSVTTFTTSMLELVKKRDEREEKLIVAIHDIEKRRRG</sequence>
<reference evidence="3 4" key="1">
    <citation type="submission" date="2024-09" db="EMBL/GenBank/DDBJ databases">
        <title>Chromosome-scale assembly of Riccia fluitans.</title>
        <authorList>
            <person name="Paukszto L."/>
            <person name="Sawicki J."/>
            <person name="Karawczyk K."/>
            <person name="Piernik-Szablinska J."/>
            <person name="Szczecinska M."/>
            <person name="Mazdziarz M."/>
        </authorList>
    </citation>
    <scope>NUCLEOTIDE SEQUENCE [LARGE SCALE GENOMIC DNA]</scope>
    <source>
        <strain evidence="3">Rf_01</strain>
        <tissue evidence="3">Aerial parts of the thallus</tissue>
    </source>
</reference>
<keyword evidence="4" id="KW-1185">Reference proteome</keyword>
<feature type="region of interest" description="Disordered" evidence="1">
    <location>
        <begin position="58"/>
        <end position="77"/>
    </location>
</feature>
<feature type="transmembrane region" description="Helical" evidence="2">
    <location>
        <begin position="20"/>
        <end position="38"/>
    </location>
</feature>
<dbReference type="Proteomes" id="UP001605036">
    <property type="component" value="Unassembled WGS sequence"/>
</dbReference>
<organism evidence="3 4">
    <name type="scientific">Riccia fluitans</name>
    <dbReference type="NCBI Taxonomy" id="41844"/>
    <lineage>
        <taxon>Eukaryota</taxon>
        <taxon>Viridiplantae</taxon>
        <taxon>Streptophyta</taxon>
        <taxon>Embryophyta</taxon>
        <taxon>Marchantiophyta</taxon>
        <taxon>Marchantiopsida</taxon>
        <taxon>Marchantiidae</taxon>
        <taxon>Marchantiales</taxon>
        <taxon>Ricciaceae</taxon>
        <taxon>Riccia</taxon>
    </lineage>
</organism>
<gene>
    <name evidence="3" type="ORF">R1flu_007156</name>
</gene>
<proteinExistence type="predicted"/>
<keyword evidence="2" id="KW-0812">Transmembrane</keyword>
<keyword evidence="2" id="KW-0472">Membrane</keyword>
<evidence type="ECO:0000313" key="3">
    <source>
        <dbReference type="EMBL" id="KAL2635677.1"/>
    </source>
</evidence>
<evidence type="ECO:0000313" key="4">
    <source>
        <dbReference type="Proteomes" id="UP001605036"/>
    </source>
</evidence>
<dbReference type="AlphaFoldDB" id="A0ABD1Z259"/>
<name>A0ABD1Z259_9MARC</name>
<evidence type="ECO:0008006" key="5">
    <source>
        <dbReference type="Google" id="ProtNLM"/>
    </source>
</evidence>
<dbReference type="EMBL" id="JBHFFA010000003">
    <property type="protein sequence ID" value="KAL2635677.1"/>
    <property type="molecule type" value="Genomic_DNA"/>
</dbReference>
<accession>A0ABD1Z259</accession>
<evidence type="ECO:0000256" key="1">
    <source>
        <dbReference type="SAM" id="MobiDB-lite"/>
    </source>
</evidence>
<keyword evidence="2" id="KW-1133">Transmembrane helix</keyword>
<evidence type="ECO:0000256" key="2">
    <source>
        <dbReference type="SAM" id="Phobius"/>
    </source>
</evidence>
<comment type="caution">
    <text evidence="3">The sequence shown here is derived from an EMBL/GenBank/DDBJ whole genome shotgun (WGS) entry which is preliminary data.</text>
</comment>
<dbReference type="PROSITE" id="PS51257">
    <property type="entry name" value="PROKAR_LIPOPROTEIN"/>
    <property type="match status" value="1"/>
</dbReference>
<protein>
    <recommendedName>
        <fullName evidence="5">Nuclear apoptosis-inducing factor 1</fullName>
    </recommendedName>
</protein>